<reference evidence="4" key="1">
    <citation type="journal article" date="2019" name="Sci. Rep.">
        <title>Draft genome of Tanacetum cinerariifolium, the natural source of mosquito coil.</title>
        <authorList>
            <person name="Yamashiro T."/>
            <person name="Shiraishi A."/>
            <person name="Satake H."/>
            <person name="Nakayama K."/>
        </authorList>
    </citation>
    <scope>NUCLEOTIDE SEQUENCE</scope>
</reference>
<feature type="compositionally biased region" description="Basic and acidic residues" evidence="2">
    <location>
        <begin position="428"/>
        <end position="444"/>
    </location>
</feature>
<evidence type="ECO:0000256" key="1">
    <source>
        <dbReference type="SAM" id="Coils"/>
    </source>
</evidence>
<dbReference type="InterPro" id="IPR036875">
    <property type="entry name" value="Znf_CCHC_sf"/>
</dbReference>
<keyword evidence="1" id="KW-0175">Coiled coil</keyword>
<dbReference type="SUPFAM" id="SSF57756">
    <property type="entry name" value="Retrovirus zinc finger-like domains"/>
    <property type="match status" value="1"/>
</dbReference>
<dbReference type="AlphaFoldDB" id="A0A6L2NWQ5"/>
<organism evidence="4">
    <name type="scientific">Tanacetum cinerariifolium</name>
    <name type="common">Dalmatian daisy</name>
    <name type="synonym">Chrysanthemum cinerariifolium</name>
    <dbReference type="NCBI Taxonomy" id="118510"/>
    <lineage>
        <taxon>Eukaryota</taxon>
        <taxon>Viridiplantae</taxon>
        <taxon>Streptophyta</taxon>
        <taxon>Embryophyta</taxon>
        <taxon>Tracheophyta</taxon>
        <taxon>Spermatophyta</taxon>
        <taxon>Magnoliopsida</taxon>
        <taxon>eudicotyledons</taxon>
        <taxon>Gunneridae</taxon>
        <taxon>Pentapetalae</taxon>
        <taxon>asterids</taxon>
        <taxon>campanulids</taxon>
        <taxon>Asterales</taxon>
        <taxon>Asteraceae</taxon>
        <taxon>Asteroideae</taxon>
        <taxon>Anthemideae</taxon>
        <taxon>Anthemidinae</taxon>
        <taxon>Tanacetum</taxon>
    </lineage>
</organism>
<name>A0A6L2NWQ5_TANCI</name>
<dbReference type="EMBL" id="BKCJ010010227">
    <property type="protein sequence ID" value="GEU90623.1"/>
    <property type="molecule type" value="Genomic_DNA"/>
</dbReference>
<dbReference type="GO" id="GO:0003676">
    <property type="term" value="F:nucleic acid binding"/>
    <property type="evidence" value="ECO:0007669"/>
    <property type="project" value="InterPro"/>
</dbReference>
<dbReference type="Pfam" id="PF00098">
    <property type="entry name" value="zf-CCHC"/>
    <property type="match status" value="1"/>
</dbReference>
<gene>
    <name evidence="4" type="ORF">Tci_062601</name>
</gene>
<dbReference type="InterPro" id="IPR001878">
    <property type="entry name" value="Znf_CCHC"/>
</dbReference>
<dbReference type="Pfam" id="PF14223">
    <property type="entry name" value="Retrotran_gag_2"/>
    <property type="match status" value="1"/>
</dbReference>
<comment type="caution">
    <text evidence="4">The sequence shown here is derived from an EMBL/GenBank/DDBJ whole genome shotgun (WGS) entry which is preliminary data.</text>
</comment>
<dbReference type="GO" id="GO:0008270">
    <property type="term" value="F:zinc ion binding"/>
    <property type="evidence" value="ECO:0007669"/>
    <property type="project" value="InterPro"/>
</dbReference>
<sequence>MLDKDFYGSWKSQMELYMQNIEHERMILELVENGPLIWPTVEENEVTRTKKYDELSATGKIQADLYLKATNIILQGTSLTKQERKIVCKLYDAFDKFTHIKRESLHKYYLRFSQLINDMNIYNMKIKQFQVNTKFLNSLPPEWSKFLTDVKLVKDLHTTNFDQLHAYLVQHELYANEVRIMRERDLDPLAFVEEQLSGQTRVVKCNNCQGKGHMVRQCTQSKRTRNVALYKDKAMLAEAQEAGQVLDEEQLAFLADLGVPNGQAVQTIIPNNATFQTEDLDTYDSDCDDMSNSKEVLMANISNYDSDIISKVPHSETYPNDMENQSGREKMIDSQIDDMIKEKLALKEQVDSLEQNLFKQIKEKDCLLQTLTSSKRKSKEKKAKNIENEIDLKALWIKPTLYDGIVISAKHVAMHVIDDEETLILEEESRSKMAKKDKDPEAIKQKNSNKPTDYVKLNKLYEDFGKCFVPQQELSADETL</sequence>
<evidence type="ECO:0000313" key="4">
    <source>
        <dbReference type="EMBL" id="GEU90623.1"/>
    </source>
</evidence>
<feature type="domain" description="CCHC-type" evidence="3">
    <location>
        <begin position="204"/>
        <end position="220"/>
    </location>
</feature>
<proteinExistence type="predicted"/>
<accession>A0A6L2NWQ5</accession>
<feature type="coiled-coil region" evidence="1">
    <location>
        <begin position="336"/>
        <end position="363"/>
    </location>
</feature>
<evidence type="ECO:0000259" key="3">
    <source>
        <dbReference type="Pfam" id="PF00098"/>
    </source>
</evidence>
<evidence type="ECO:0000256" key="2">
    <source>
        <dbReference type="SAM" id="MobiDB-lite"/>
    </source>
</evidence>
<feature type="region of interest" description="Disordered" evidence="2">
    <location>
        <begin position="428"/>
        <end position="450"/>
    </location>
</feature>
<protein>
    <recommendedName>
        <fullName evidence="3">CCHC-type domain-containing protein</fullName>
    </recommendedName>
</protein>